<dbReference type="Pfam" id="PF06904">
    <property type="entry name" value="Extensin-like_C"/>
    <property type="match status" value="1"/>
</dbReference>
<evidence type="ECO:0000313" key="3">
    <source>
        <dbReference type="Proteomes" id="UP000037178"/>
    </source>
</evidence>
<dbReference type="AlphaFoldDB" id="A0A0J9EBH5"/>
<evidence type="ECO:0000259" key="1">
    <source>
        <dbReference type="Pfam" id="PF06904"/>
    </source>
</evidence>
<reference evidence="2 3" key="1">
    <citation type="submission" date="2015-06" db="EMBL/GenBank/DDBJ databases">
        <title>Draft genome sequence of an Alphaproteobacteria species associated to the Mediterranean sponge Oscarella lobularis.</title>
        <authorList>
            <person name="Jourda C."/>
            <person name="Santini S."/>
            <person name="Claverie J.-M."/>
        </authorList>
    </citation>
    <scope>NUCLEOTIDE SEQUENCE [LARGE SCALE GENOMIC DNA]</scope>
    <source>
        <strain evidence="2">IGS</strain>
    </source>
</reference>
<organism evidence="2 3">
    <name type="scientific">Candidatus Rhodobacter oscarellae</name>
    <dbReference type="NCBI Taxonomy" id="1675527"/>
    <lineage>
        <taxon>Bacteria</taxon>
        <taxon>Pseudomonadati</taxon>
        <taxon>Pseudomonadota</taxon>
        <taxon>Alphaproteobacteria</taxon>
        <taxon>Rhodobacterales</taxon>
        <taxon>Rhodobacter group</taxon>
        <taxon>Rhodobacter</taxon>
    </lineage>
</organism>
<keyword evidence="3" id="KW-1185">Reference proteome</keyword>
<dbReference type="EMBL" id="LFTY01000001">
    <property type="protein sequence ID" value="KMW60006.1"/>
    <property type="molecule type" value="Genomic_DNA"/>
</dbReference>
<dbReference type="Proteomes" id="UP000037178">
    <property type="component" value="Unassembled WGS sequence"/>
</dbReference>
<gene>
    <name evidence="2" type="ORF">AIOL_000156</name>
</gene>
<name>A0A0J9EBH5_9RHOB</name>
<dbReference type="PATRIC" id="fig|1675527.3.peg.189"/>
<dbReference type="STRING" id="1675527.AIOL_000156"/>
<protein>
    <submittedName>
        <fullName evidence="2">Extensin-like protein</fullName>
    </submittedName>
</protein>
<comment type="caution">
    <text evidence="2">The sequence shown here is derived from an EMBL/GenBank/DDBJ whole genome shotgun (WGS) entry which is preliminary data.</text>
</comment>
<dbReference type="InterPro" id="IPR009683">
    <property type="entry name" value="Extensin-like_C"/>
</dbReference>
<accession>A0A0J9EBH5</accession>
<feature type="domain" description="Extensin-like C-terminal" evidence="1">
    <location>
        <begin position="2"/>
        <end position="136"/>
    </location>
</feature>
<evidence type="ECO:0000313" key="2">
    <source>
        <dbReference type="EMBL" id="KMW60006.1"/>
    </source>
</evidence>
<proteinExistence type="predicted"/>
<sequence>MKLTTAAKVNCATAAALREWVTKSVKPAVGKRGGGVASLKVVAHYSCRTRNNRAGGKISEHGKGNAIDIAAINLRNGESLTVLRGWRDRSQSKILRRVHRGACGPFGTVLGPDSDRYHQDHFHFDVASHRSGSYCR</sequence>